<dbReference type="GO" id="GO:0004725">
    <property type="term" value="F:protein tyrosine phosphatase activity"/>
    <property type="evidence" value="ECO:0007669"/>
    <property type="project" value="UniProtKB-EC"/>
</dbReference>
<dbReference type="InterPro" id="IPR016667">
    <property type="entry name" value="Caps_polysacc_synth_CpsB/CapC"/>
</dbReference>
<dbReference type="EC" id="3.1.3.48" evidence="2"/>
<dbReference type="EMBL" id="FUWH01000007">
    <property type="protein sequence ID" value="SJZ98650.1"/>
    <property type="molecule type" value="Genomic_DNA"/>
</dbReference>
<evidence type="ECO:0000313" key="5">
    <source>
        <dbReference type="EMBL" id="SJZ98650.1"/>
    </source>
</evidence>
<dbReference type="Proteomes" id="UP000190888">
    <property type="component" value="Unassembled WGS sequence"/>
</dbReference>
<accession>A0A1T4Q4E8</accession>
<comment type="catalytic activity">
    <reaction evidence="4">
        <text>O-phospho-L-tyrosyl-[protein] + H2O = L-tyrosyl-[protein] + phosphate</text>
        <dbReference type="Rhea" id="RHEA:10684"/>
        <dbReference type="Rhea" id="RHEA-COMP:10136"/>
        <dbReference type="Rhea" id="RHEA-COMP:20101"/>
        <dbReference type="ChEBI" id="CHEBI:15377"/>
        <dbReference type="ChEBI" id="CHEBI:43474"/>
        <dbReference type="ChEBI" id="CHEBI:46858"/>
        <dbReference type="ChEBI" id="CHEBI:61978"/>
        <dbReference type="EC" id="3.1.3.48"/>
    </reaction>
</comment>
<dbReference type="AlphaFoldDB" id="A0A1T4Q4E8"/>
<keyword evidence="6" id="KW-1185">Reference proteome</keyword>
<evidence type="ECO:0000256" key="3">
    <source>
        <dbReference type="ARBA" id="ARBA00022801"/>
    </source>
</evidence>
<sequence>MALAVLSQAEPRLIAEQYYLYKMFGLFRNKKTEPTDLSFLSTDMHSHLLPALDDGAEDIEQSVQLITEMRALGYRKLICTPHVMADMYRNTPASISEAHAKLEKRLADNGPADIEIAYAAEYMLDEGFTLNRNNHSLLKLTGNYLLIEMSYLAESPFLHNEIFELSLSGYQPVLAHPERYNFYHNDYAVYRKLCDAGCLLQVNLLSFTGYYGPAVKNIATRLLKDKLITLAGSDVHHMKHIAALKTLSRTSVWTELKNYPFLNHSWL</sequence>
<dbReference type="InterPro" id="IPR016195">
    <property type="entry name" value="Pol/histidinol_Pase-like"/>
</dbReference>
<evidence type="ECO:0000256" key="4">
    <source>
        <dbReference type="ARBA" id="ARBA00051722"/>
    </source>
</evidence>
<evidence type="ECO:0000313" key="6">
    <source>
        <dbReference type="Proteomes" id="UP000190888"/>
    </source>
</evidence>
<name>A0A1T4Q4E8_9BACT</name>
<dbReference type="PANTHER" id="PTHR39181:SF1">
    <property type="entry name" value="TYROSINE-PROTEIN PHOSPHATASE YWQE"/>
    <property type="match status" value="1"/>
</dbReference>
<keyword evidence="3" id="KW-0378">Hydrolase</keyword>
<proteinExistence type="inferred from homology"/>
<organism evidence="5 6">
    <name type="scientific">Sediminibacterium ginsengisoli</name>
    <dbReference type="NCBI Taxonomy" id="413434"/>
    <lineage>
        <taxon>Bacteria</taxon>
        <taxon>Pseudomonadati</taxon>
        <taxon>Bacteroidota</taxon>
        <taxon>Chitinophagia</taxon>
        <taxon>Chitinophagales</taxon>
        <taxon>Chitinophagaceae</taxon>
        <taxon>Sediminibacterium</taxon>
    </lineage>
</organism>
<protein>
    <recommendedName>
        <fullName evidence="2">protein-tyrosine-phosphatase</fullName>
        <ecNumber evidence="2">3.1.3.48</ecNumber>
    </recommendedName>
</protein>
<evidence type="ECO:0000256" key="1">
    <source>
        <dbReference type="ARBA" id="ARBA00005750"/>
    </source>
</evidence>
<reference evidence="5 6" key="1">
    <citation type="submission" date="2017-02" db="EMBL/GenBank/DDBJ databases">
        <authorList>
            <person name="Peterson S.W."/>
        </authorList>
    </citation>
    <scope>NUCLEOTIDE SEQUENCE [LARGE SCALE GENOMIC DNA]</scope>
    <source>
        <strain evidence="5 6">DSM 22335</strain>
    </source>
</reference>
<dbReference type="GO" id="GO:0030145">
    <property type="term" value="F:manganese ion binding"/>
    <property type="evidence" value="ECO:0007669"/>
    <property type="project" value="InterPro"/>
</dbReference>
<gene>
    <name evidence="5" type="ORF">SAMN04488132_107142</name>
</gene>
<comment type="similarity">
    <text evidence="1">Belongs to the metallo-dependent hydrolases superfamily. CpsB/CapC family.</text>
</comment>
<evidence type="ECO:0000256" key="2">
    <source>
        <dbReference type="ARBA" id="ARBA00013064"/>
    </source>
</evidence>
<dbReference type="Pfam" id="PF19567">
    <property type="entry name" value="CpsB_CapC"/>
    <property type="match status" value="1"/>
</dbReference>
<dbReference type="SUPFAM" id="SSF89550">
    <property type="entry name" value="PHP domain-like"/>
    <property type="match status" value="1"/>
</dbReference>
<dbReference type="STRING" id="413434.SAMN04488132_107142"/>
<dbReference type="PANTHER" id="PTHR39181">
    <property type="entry name" value="TYROSINE-PROTEIN PHOSPHATASE YWQE"/>
    <property type="match status" value="1"/>
</dbReference>
<dbReference type="Gene3D" id="3.20.20.140">
    <property type="entry name" value="Metal-dependent hydrolases"/>
    <property type="match status" value="1"/>
</dbReference>